<organism evidence="11 12">
    <name type="scientific">Helicobacter enhydrae</name>
    <dbReference type="NCBI Taxonomy" id="222136"/>
    <lineage>
        <taxon>Bacteria</taxon>
        <taxon>Pseudomonadati</taxon>
        <taxon>Campylobacterota</taxon>
        <taxon>Epsilonproteobacteria</taxon>
        <taxon>Campylobacterales</taxon>
        <taxon>Helicobacteraceae</taxon>
        <taxon>Helicobacter</taxon>
    </lineage>
</organism>
<evidence type="ECO:0000256" key="6">
    <source>
        <dbReference type="RuleBase" id="RU362116"/>
    </source>
</evidence>
<dbReference type="Pfam" id="PF07196">
    <property type="entry name" value="Flagellin_IN"/>
    <property type="match status" value="1"/>
</dbReference>
<keyword evidence="12" id="KW-1185">Reference proteome</keyword>
<dbReference type="GO" id="GO:0009425">
    <property type="term" value="C:bacterial-type flagellum basal body"/>
    <property type="evidence" value="ECO:0007669"/>
    <property type="project" value="UniProtKB-SubCell"/>
</dbReference>
<dbReference type="STRING" id="222136.BBW65_01715"/>
<dbReference type="KEGG" id="het:BBW65_01715"/>
<evidence type="ECO:0000259" key="10">
    <source>
        <dbReference type="Pfam" id="PF22692"/>
    </source>
</evidence>
<feature type="domain" description="Flagellar hook protein FlgE/F/G-like D1" evidence="10">
    <location>
        <begin position="96"/>
        <end position="163"/>
    </location>
</feature>
<dbReference type="GO" id="GO:0044781">
    <property type="term" value="P:bacterial-type flagellum organization"/>
    <property type="evidence" value="ECO:0007669"/>
    <property type="project" value="InterPro"/>
</dbReference>
<keyword evidence="11" id="KW-0282">Flagellum</keyword>
<evidence type="ECO:0000259" key="9">
    <source>
        <dbReference type="Pfam" id="PF07559"/>
    </source>
</evidence>
<dbReference type="Pfam" id="PF22692">
    <property type="entry name" value="LlgE_F_G_D1"/>
    <property type="match status" value="1"/>
</dbReference>
<evidence type="ECO:0000256" key="4">
    <source>
        <dbReference type="ARBA" id="ARBA00023143"/>
    </source>
</evidence>
<gene>
    <name evidence="11" type="ORF">BBW65_01715</name>
</gene>
<feature type="domain" description="Flagellar basal-body/hook protein C-terminal" evidence="8">
    <location>
        <begin position="671"/>
        <end position="712"/>
    </location>
</feature>
<feature type="domain" description="Flagellar basal body rod protein N-terminal" evidence="7">
    <location>
        <begin position="8"/>
        <end position="35"/>
    </location>
</feature>
<protein>
    <recommendedName>
        <fullName evidence="3 5">Flagellar hook protein FlgE</fullName>
    </recommendedName>
</protein>
<dbReference type="PANTHER" id="PTHR30435">
    <property type="entry name" value="FLAGELLAR PROTEIN"/>
    <property type="match status" value="1"/>
</dbReference>
<dbReference type="InterPro" id="IPR011491">
    <property type="entry name" value="FlgE_D2"/>
</dbReference>
<sequence length="714" mass="75955">MLRSLWSGVGGMQAHQVALDVESNNIANVNTVGYKYSRASFTDMLSQIGSSATAPLGTGLGGQNDMSVGLGVGVGATTRIFSQGSMQNTDVKSDLAIEGEGFFVVSANKGNTQKFTRNGEFLFDANGNLVTTGGYVVQGWMRGNDLDNLNDASMFRVDNTGPVRGIQIDPGMVMPAKASSSISLRANLNSGRKVEQMDSISQLDSAVRTKADGTNPIYDSNFKLQQNAEDMGVLFNSDGNALGLTQDQGIWVSYKHSKMLREVKDTNGVSTLGLNGALISFSNDSNASGITSLAAARDAINAATDQTGVTAYVDNGVLRLENKNEMDGNENLKNIIVTDSGTGVFANFANGDADITSFRYKYTTSNEPDFTTGQFKTTEQLRELMQHDANMVKNPAGPYKDSTSSIVVTINKYGMFEINNKEDGNGVEENLNIFVSGYSSDNVASNVLFQDAMSALNTSALVEGGKATTSARLTKAIHNASIDVYDSLGSKHNVRIEFFKSGPLEWKFRAIVPTPSRIVGASEAYPNILEGGRVTFNGDGSLAGIYPPSLEFEPQNGAKSPQRIDLAFGSNKAFDGLTSVDKISETYAIDQNGYQAGDLADIRFDSNGNLLGAFNNGKTLALAQVALANFANNAGLQNEGGNLFMQSANSGTPMIGAPNTGRRGSVSGSKLEMSNVDLSRGLTQLIVTQRGFQANSKAVTTSDQILNTLLSLKQ</sequence>
<comment type="similarity">
    <text evidence="2 6">Belongs to the flagella basal body rod proteins family.</text>
</comment>
<dbReference type="InterPro" id="IPR037058">
    <property type="entry name" value="Falgellar_hook_FlgE_sf"/>
</dbReference>
<dbReference type="OrthoDB" id="9804559at2"/>
<dbReference type="Gene3D" id="3.30.70.2120">
    <property type="match status" value="1"/>
</dbReference>
<dbReference type="InterPro" id="IPR012835">
    <property type="entry name" value="FlgE_epsilon"/>
</dbReference>
<dbReference type="Pfam" id="PF07559">
    <property type="entry name" value="FlgE_D2"/>
    <property type="match status" value="1"/>
</dbReference>
<evidence type="ECO:0000256" key="1">
    <source>
        <dbReference type="ARBA" id="ARBA00004117"/>
    </source>
</evidence>
<dbReference type="InterPro" id="IPR053967">
    <property type="entry name" value="LlgE_F_G-like_D1"/>
</dbReference>
<evidence type="ECO:0000259" key="7">
    <source>
        <dbReference type="Pfam" id="PF00460"/>
    </source>
</evidence>
<dbReference type="NCBIfam" id="TIGR03506">
    <property type="entry name" value="FlgEFG_subfam"/>
    <property type="match status" value="2"/>
</dbReference>
<dbReference type="Pfam" id="PF00460">
    <property type="entry name" value="Flg_bb_rod"/>
    <property type="match status" value="1"/>
</dbReference>
<dbReference type="Gene3D" id="2.60.98.20">
    <property type="entry name" value="Flagellar hook protein FlgE"/>
    <property type="match status" value="1"/>
</dbReference>
<keyword evidence="4 6" id="KW-0975">Bacterial flagellum</keyword>
<dbReference type="Proteomes" id="UP000092884">
    <property type="component" value="Chromosome"/>
</dbReference>
<dbReference type="InterPro" id="IPR010810">
    <property type="entry name" value="Flagellin_hook_IN_motif"/>
</dbReference>
<evidence type="ECO:0000313" key="11">
    <source>
        <dbReference type="EMBL" id="ANV97601.1"/>
    </source>
</evidence>
<dbReference type="GO" id="GO:0071978">
    <property type="term" value="P:bacterial-type flagellum-dependent swarming motility"/>
    <property type="evidence" value="ECO:0007669"/>
    <property type="project" value="TreeGrafter"/>
</dbReference>
<dbReference type="InterPro" id="IPR020013">
    <property type="entry name" value="Flagellar_FlgE/F/G"/>
</dbReference>
<dbReference type="PANTHER" id="PTHR30435:SF19">
    <property type="entry name" value="FLAGELLAR BASAL-BODY ROD PROTEIN FLGG"/>
    <property type="match status" value="1"/>
</dbReference>
<dbReference type="Pfam" id="PF06429">
    <property type="entry name" value="Flg_bbr_C"/>
    <property type="match status" value="1"/>
</dbReference>
<evidence type="ECO:0000256" key="5">
    <source>
        <dbReference type="NCBIfam" id="TIGR02489"/>
    </source>
</evidence>
<dbReference type="InterPro" id="IPR001444">
    <property type="entry name" value="Flag_bb_rod_N"/>
</dbReference>
<keyword evidence="11" id="KW-0966">Cell projection</keyword>
<comment type="subcellular location">
    <subcellularLocation>
        <location evidence="1 6">Bacterial flagellum basal body</location>
    </subcellularLocation>
</comment>
<dbReference type="NCBIfam" id="TIGR02489">
    <property type="entry name" value="flgE_epsilon"/>
    <property type="match status" value="1"/>
</dbReference>
<dbReference type="SUPFAM" id="SSF117143">
    <property type="entry name" value="Flagellar hook protein flgE"/>
    <property type="match status" value="2"/>
</dbReference>
<dbReference type="AlphaFoldDB" id="A0A1B1U4D5"/>
<evidence type="ECO:0000259" key="8">
    <source>
        <dbReference type="Pfam" id="PF06429"/>
    </source>
</evidence>
<dbReference type="InterPro" id="IPR010930">
    <property type="entry name" value="Flg_bb/hook_C_dom"/>
</dbReference>
<dbReference type="InterPro" id="IPR037925">
    <property type="entry name" value="FlgE/F/G-like"/>
</dbReference>
<accession>A0A1B1U4D5</accession>
<dbReference type="RefSeq" id="WP_066338875.1">
    <property type="nucleotide sequence ID" value="NZ_CP016503.1"/>
</dbReference>
<reference evidence="12" key="1">
    <citation type="submission" date="2016-07" db="EMBL/GenBank/DDBJ databases">
        <authorList>
            <person name="Florea S."/>
            <person name="Webb J.S."/>
            <person name="Jaromczyk J."/>
            <person name="Schardl C.L."/>
        </authorList>
    </citation>
    <scope>NUCLEOTIDE SEQUENCE [LARGE SCALE GENOMIC DNA]</scope>
    <source>
        <strain evidence="12">MIT 01-6242</strain>
    </source>
</reference>
<dbReference type="EMBL" id="CP016503">
    <property type="protein sequence ID" value="ANV97601.1"/>
    <property type="molecule type" value="Genomic_DNA"/>
</dbReference>
<evidence type="ECO:0000313" key="12">
    <source>
        <dbReference type="Proteomes" id="UP000092884"/>
    </source>
</evidence>
<keyword evidence="11" id="KW-0969">Cilium</keyword>
<evidence type="ECO:0000256" key="3">
    <source>
        <dbReference type="ARBA" id="ARBA00019015"/>
    </source>
</evidence>
<name>A0A1B1U4D5_9HELI</name>
<feature type="domain" description="Flagellar hook protein FlgE D2" evidence="9">
    <location>
        <begin position="474"/>
        <end position="594"/>
    </location>
</feature>
<evidence type="ECO:0000256" key="2">
    <source>
        <dbReference type="ARBA" id="ARBA00009677"/>
    </source>
</evidence>
<proteinExistence type="inferred from homology"/>